<feature type="non-terminal residue" evidence="1">
    <location>
        <position position="74"/>
    </location>
</feature>
<protein>
    <submittedName>
        <fullName evidence="1">Uncharacterized protein</fullName>
    </submittedName>
</protein>
<proteinExistence type="predicted"/>
<evidence type="ECO:0000313" key="1">
    <source>
        <dbReference type="EMBL" id="CEK55710.1"/>
    </source>
</evidence>
<name>A0A0B6YJK1_9EUPU</name>
<dbReference type="EMBL" id="HACG01008845">
    <property type="protein sequence ID" value="CEK55710.1"/>
    <property type="molecule type" value="Transcribed_RNA"/>
</dbReference>
<reference evidence="1" key="1">
    <citation type="submission" date="2014-12" db="EMBL/GenBank/DDBJ databases">
        <title>Insight into the proteome of Arion vulgaris.</title>
        <authorList>
            <person name="Aradska J."/>
            <person name="Bulat T."/>
            <person name="Smidak R."/>
            <person name="Sarate P."/>
            <person name="Gangsoo J."/>
            <person name="Sialana F."/>
            <person name="Bilban M."/>
            <person name="Lubec G."/>
        </authorList>
    </citation>
    <scope>NUCLEOTIDE SEQUENCE</scope>
    <source>
        <tissue evidence="1">Skin</tissue>
    </source>
</reference>
<organism evidence="1">
    <name type="scientific">Arion vulgaris</name>
    <dbReference type="NCBI Taxonomy" id="1028688"/>
    <lineage>
        <taxon>Eukaryota</taxon>
        <taxon>Metazoa</taxon>
        <taxon>Spiralia</taxon>
        <taxon>Lophotrochozoa</taxon>
        <taxon>Mollusca</taxon>
        <taxon>Gastropoda</taxon>
        <taxon>Heterobranchia</taxon>
        <taxon>Euthyneura</taxon>
        <taxon>Panpulmonata</taxon>
        <taxon>Eupulmonata</taxon>
        <taxon>Stylommatophora</taxon>
        <taxon>Helicina</taxon>
        <taxon>Arionoidea</taxon>
        <taxon>Arionidae</taxon>
        <taxon>Arion</taxon>
    </lineage>
</organism>
<sequence>MTETNMALARLPPLSGGKVVAVSPHNIHHLEGLNGPTYRLNDKLHPLPPPSALKPFVDIKAGELDMWPAHASGQ</sequence>
<gene>
    <name evidence="1" type="primary">ORF25847</name>
</gene>
<dbReference type="AlphaFoldDB" id="A0A0B6YJK1"/>
<accession>A0A0B6YJK1</accession>